<feature type="transmembrane region" description="Helical" evidence="5">
    <location>
        <begin position="88"/>
        <end position="111"/>
    </location>
</feature>
<gene>
    <name evidence="6" type="ORF">OBBRIDRAFT_815695</name>
</gene>
<accession>A0A8E2AG32</accession>
<dbReference type="Gene3D" id="1.20.1250.20">
    <property type="entry name" value="MFS general substrate transporter like domains"/>
    <property type="match status" value="1"/>
</dbReference>
<dbReference type="InterPro" id="IPR036259">
    <property type="entry name" value="MFS_trans_sf"/>
</dbReference>
<keyword evidence="2 5" id="KW-0812">Transmembrane</keyword>
<reference evidence="6 7" key="1">
    <citation type="submission" date="2016-07" db="EMBL/GenBank/DDBJ databases">
        <title>Draft genome of the white-rot fungus Obba rivulosa 3A-2.</title>
        <authorList>
            <consortium name="DOE Joint Genome Institute"/>
            <person name="Miettinen O."/>
            <person name="Riley R."/>
            <person name="Acob R."/>
            <person name="Barry K."/>
            <person name="Cullen D."/>
            <person name="De Vries R."/>
            <person name="Hainaut M."/>
            <person name="Hatakka A."/>
            <person name="Henrissat B."/>
            <person name="Hilden K."/>
            <person name="Kuo R."/>
            <person name="Labutti K."/>
            <person name="Lipzen A."/>
            <person name="Makela M.R."/>
            <person name="Sandor L."/>
            <person name="Spatafora J.W."/>
            <person name="Grigoriev I.V."/>
            <person name="Hibbett D.S."/>
        </authorList>
    </citation>
    <scope>NUCLEOTIDE SEQUENCE [LARGE SCALE GENOMIC DNA]</scope>
    <source>
        <strain evidence="6 7">3A-2</strain>
    </source>
</reference>
<protein>
    <submittedName>
        <fullName evidence="6">Uncharacterized protein</fullName>
    </submittedName>
</protein>
<dbReference type="PANTHER" id="PTHR23502">
    <property type="entry name" value="MAJOR FACILITATOR SUPERFAMILY"/>
    <property type="match status" value="1"/>
</dbReference>
<evidence type="ECO:0000313" key="7">
    <source>
        <dbReference type="Proteomes" id="UP000250043"/>
    </source>
</evidence>
<evidence type="ECO:0000256" key="5">
    <source>
        <dbReference type="SAM" id="Phobius"/>
    </source>
</evidence>
<dbReference type="EMBL" id="KV722800">
    <property type="protein sequence ID" value="OCH83826.1"/>
    <property type="molecule type" value="Genomic_DNA"/>
</dbReference>
<evidence type="ECO:0000256" key="2">
    <source>
        <dbReference type="ARBA" id="ARBA00022692"/>
    </source>
</evidence>
<dbReference type="GO" id="GO:0005886">
    <property type="term" value="C:plasma membrane"/>
    <property type="evidence" value="ECO:0007669"/>
    <property type="project" value="TreeGrafter"/>
</dbReference>
<keyword evidence="3 5" id="KW-1133">Transmembrane helix</keyword>
<feature type="transmembrane region" description="Helical" evidence="5">
    <location>
        <begin position="63"/>
        <end position="82"/>
    </location>
</feature>
<feature type="transmembrane region" description="Helical" evidence="5">
    <location>
        <begin position="20"/>
        <end position="42"/>
    </location>
</feature>
<dbReference type="GO" id="GO:0022857">
    <property type="term" value="F:transmembrane transporter activity"/>
    <property type="evidence" value="ECO:0007669"/>
    <property type="project" value="TreeGrafter"/>
</dbReference>
<keyword evidence="7" id="KW-1185">Reference proteome</keyword>
<dbReference type="PANTHER" id="PTHR23502:SF173">
    <property type="entry name" value="MFS-MULTIDRUG-RESISTANCE TRANSPORTER-RELATED"/>
    <property type="match status" value="1"/>
</dbReference>
<dbReference type="Proteomes" id="UP000250043">
    <property type="component" value="Unassembled WGS sequence"/>
</dbReference>
<evidence type="ECO:0000256" key="3">
    <source>
        <dbReference type="ARBA" id="ARBA00022989"/>
    </source>
</evidence>
<feature type="transmembrane region" description="Helical" evidence="5">
    <location>
        <begin position="118"/>
        <end position="144"/>
    </location>
</feature>
<evidence type="ECO:0000256" key="1">
    <source>
        <dbReference type="ARBA" id="ARBA00004141"/>
    </source>
</evidence>
<evidence type="ECO:0000313" key="6">
    <source>
        <dbReference type="EMBL" id="OCH83826.1"/>
    </source>
</evidence>
<feature type="transmembrane region" description="Helical" evidence="5">
    <location>
        <begin position="156"/>
        <end position="175"/>
    </location>
</feature>
<dbReference type="AlphaFoldDB" id="A0A8E2AG32"/>
<keyword evidence="4 5" id="KW-0472">Membrane</keyword>
<evidence type="ECO:0000256" key="4">
    <source>
        <dbReference type="ARBA" id="ARBA00023136"/>
    </source>
</evidence>
<proteinExistence type="predicted"/>
<sequence>MYMLFEAFPVVFSGGHGTVGLMYIPVVIGCMAGCVAYFLIFLPRYEAAVERHKPQLAPPELRLDMAMWVSPMFAIAFFWFGWTSYPSVSFWAPMSSGLALGFSCICLFLALVNYIIDVYLFVAASALAANTVIRSFSGAIFPLFATQMYEALDPRWASTLLGCFACAMLPIPFVLKRYGAALRAKSKFASNIRRA</sequence>
<comment type="subcellular location">
    <subcellularLocation>
        <location evidence="1">Membrane</location>
        <topology evidence="1">Multi-pass membrane protein</topology>
    </subcellularLocation>
</comment>
<dbReference type="SUPFAM" id="SSF103473">
    <property type="entry name" value="MFS general substrate transporter"/>
    <property type="match status" value="1"/>
</dbReference>
<name>A0A8E2AG32_9APHY</name>
<dbReference type="OrthoDB" id="9986881at2759"/>
<organism evidence="6 7">
    <name type="scientific">Obba rivulosa</name>
    <dbReference type="NCBI Taxonomy" id="1052685"/>
    <lineage>
        <taxon>Eukaryota</taxon>
        <taxon>Fungi</taxon>
        <taxon>Dikarya</taxon>
        <taxon>Basidiomycota</taxon>
        <taxon>Agaricomycotina</taxon>
        <taxon>Agaricomycetes</taxon>
        <taxon>Polyporales</taxon>
        <taxon>Gelatoporiaceae</taxon>
        <taxon>Obba</taxon>
    </lineage>
</organism>